<proteinExistence type="predicted"/>
<dbReference type="EMBL" id="BOLY01000006">
    <property type="protein sequence ID" value="GIZ46565.1"/>
    <property type="molecule type" value="Genomic_DNA"/>
</dbReference>
<gene>
    <name evidence="2" type="ORF">CKM354_000968800</name>
</gene>
<name>A0A9P3CTW5_9PEZI</name>
<comment type="caution">
    <text evidence="2">The sequence shown here is derived from an EMBL/GenBank/DDBJ whole genome shotgun (WGS) entry which is preliminary data.</text>
</comment>
<reference evidence="2 3" key="1">
    <citation type="submission" date="2021-01" db="EMBL/GenBank/DDBJ databases">
        <title>Cercospora kikuchii MAFF 305040 whole genome shotgun sequence.</title>
        <authorList>
            <person name="Kashiwa T."/>
            <person name="Suzuki T."/>
        </authorList>
    </citation>
    <scope>NUCLEOTIDE SEQUENCE [LARGE SCALE GENOMIC DNA]</scope>
    <source>
        <strain evidence="2 3">MAFF 305040</strain>
    </source>
</reference>
<dbReference type="RefSeq" id="XP_044661052.1">
    <property type="nucleotide sequence ID" value="XM_044805117.1"/>
</dbReference>
<evidence type="ECO:0000313" key="2">
    <source>
        <dbReference type="EMBL" id="GIZ46565.1"/>
    </source>
</evidence>
<sequence length="174" mass="19881">MLSSPSADKDVATDGTNFENPLPENVVSAPTQGPARPFNPMRRKRKRKTQSITDRFKESWRKLYFVHHQLSWTPVETEAIELGGRLGSMDELQAIDAVLQLVQNLEGYLPKFTEIAVSLEGNAKQLAPETEGYRKLGEVAATMREIHEQSREIIDTQRVQWQDLKEECERSSKR</sequence>
<protein>
    <submittedName>
        <fullName evidence="2">Uncharacterized protein</fullName>
    </submittedName>
</protein>
<keyword evidence="3" id="KW-1185">Reference proteome</keyword>
<dbReference type="AlphaFoldDB" id="A0A9P3CTW5"/>
<evidence type="ECO:0000313" key="3">
    <source>
        <dbReference type="Proteomes" id="UP000825890"/>
    </source>
</evidence>
<accession>A0A9P3CTW5</accession>
<dbReference type="GeneID" id="68295263"/>
<evidence type="ECO:0000256" key="1">
    <source>
        <dbReference type="SAM" id="MobiDB-lite"/>
    </source>
</evidence>
<organism evidence="2 3">
    <name type="scientific">Cercospora kikuchii</name>
    <dbReference type="NCBI Taxonomy" id="84275"/>
    <lineage>
        <taxon>Eukaryota</taxon>
        <taxon>Fungi</taxon>
        <taxon>Dikarya</taxon>
        <taxon>Ascomycota</taxon>
        <taxon>Pezizomycotina</taxon>
        <taxon>Dothideomycetes</taxon>
        <taxon>Dothideomycetidae</taxon>
        <taxon>Mycosphaerellales</taxon>
        <taxon>Mycosphaerellaceae</taxon>
        <taxon>Cercospora</taxon>
    </lineage>
</organism>
<dbReference type="Proteomes" id="UP000825890">
    <property type="component" value="Unassembled WGS sequence"/>
</dbReference>
<feature type="region of interest" description="Disordered" evidence="1">
    <location>
        <begin position="1"/>
        <end position="51"/>
    </location>
</feature>